<feature type="compositionally biased region" description="Basic and acidic residues" evidence="1">
    <location>
        <begin position="76"/>
        <end position="89"/>
    </location>
</feature>
<evidence type="ECO:0000256" key="2">
    <source>
        <dbReference type="SAM" id="Phobius"/>
    </source>
</evidence>
<feature type="compositionally biased region" description="Gly residues" evidence="1">
    <location>
        <begin position="44"/>
        <end position="75"/>
    </location>
</feature>
<dbReference type="EMBL" id="CP017316">
    <property type="protein sequence ID" value="AOT58429.1"/>
    <property type="molecule type" value="Genomic_DNA"/>
</dbReference>
<keyword evidence="2" id="KW-1133">Transmembrane helix</keyword>
<proteinExistence type="predicted"/>
<evidence type="ECO:0000313" key="3">
    <source>
        <dbReference type="EMBL" id="AOT58429.1"/>
    </source>
</evidence>
<name>A0A1D8FYZ6_9ACTN</name>
<gene>
    <name evidence="3" type="ORF">A4G23_01239</name>
</gene>
<reference evidence="3 4" key="1">
    <citation type="submission" date="2016-09" db="EMBL/GenBank/DDBJ databases">
        <title>Streptomyces rubrolavendulae MJM4426 Genome sequencing and assembly.</title>
        <authorList>
            <person name="Kim J.-G."/>
        </authorList>
    </citation>
    <scope>NUCLEOTIDE SEQUENCE [LARGE SCALE GENOMIC DNA]</scope>
    <source>
        <strain evidence="3 4">MJM4426</strain>
    </source>
</reference>
<evidence type="ECO:0008006" key="5">
    <source>
        <dbReference type="Google" id="ProtNLM"/>
    </source>
</evidence>
<dbReference type="STRING" id="285473.A4G23_01239"/>
<keyword evidence="2" id="KW-0812">Transmembrane</keyword>
<dbReference type="AlphaFoldDB" id="A0A1D8FYZ6"/>
<dbReference type="Proteomes" id="UP000095349">
    <property type="component" value="Chromosome"/>
</dbReference>
<dbReference type="KEGG" id="srn:A4G23_01239"/>
<feature type="transmembrane region" description="Helical" evidence="2">
    <location>
        <begin position="611"/>
        <end position="635"/>
    </location>
</feature>
<organism evidence="3 4">
    <name type="scientific">Streptomyces rubrolavendulae</name>
    <dbReference type="NCBI Taxonomy" id="285473"/>
    <lineage>
        <taxon>Bacteria</taxon>
        <taxon>Bacillati</taxon>
        <taxon>Actinomycetota</taxon>
        <taxon>Actinomycetes</taxon>
        <taxon>Kitasatosporales</taxon>
        <taxon>Streptomycetaceae</taxon>
        <taxon>Streptomyces</taxon>
    </lineage>
</organism>
<evidence type="ECO:0000256" key="1">
    <source>
        <dbReference type="SAM" id="MobiDB-lite"/>
    </source>
</evidence>
<evidence type="ECO:0000313" key="4">
    <source>
        <dbReference type="Proteomes" id="UP000095349"/>
    </source>
</evidence>
<sequence length="638" mass="68317">MTEPHDDRDGQGGRRVGRQGGRRDALPAVPRDASQDGRRDGDGGSRGGTGGGGLGGGGLPGGAQDGAPGGGTGDGGLRDGAGDGARGDALRGGAGEGPRDAAGDGDDVPGDLTASELGMWQAFRIGAWYDLRSGHPMLDDPFVPRAWPPERSIRARVVARLLLDGPPALAGRVSALKLRGARITGRLDLAGGTVGPYVELQGCVFDDEVVLPETRFTTLRMAGCAIPRLEAARLQTEGDLHLPRCRVERGVRLTDAQIGTDLLISQIHVQPDRLGRAIVADGLSVGQDLQAELIETYGEFSMRGGKVGVSLSLRGSRLRGAEGRRALNAPQLSVERTLYLTSAWVSETAGGAGDHPGAAPPYGLIDVNTPVRGTRMRPFECRGGVRLDDGRFGDAVDLHQARFVMASARREELSLRRIVTPELRFACERPEEGRVVLNGAKVVTLVDQASSWPGPGGLAIGGFVYENLVPYGHFPLARRLEWVAAATPEYAPEPYERLAAVLRGCGEDADAREVLLAKQRRRRETLPLAAKLWGHLQDWTVAYGYRPGRAAVWMAVLWAAGALAFSFYEPVPIKADEFPRWDAVLYTLDLLLPVINLGQEGYWRLSPPWQWLSTALILVGWILATAVAAGASRLLRRN</sequence>
<protein>
    <recommendedName>
        <fullName evidence="5">Oxidoreductase</fullName>
    </recommendedName>
</protein>
<keyword evidence="4" id="KW-1185">Reference proteome</keyword>
<feature type="region of interest" description="Disordered" evidence="1">
    <location>
        <begin position="1"/>
        <end position="113"/>
    </location>
</feature>
<dbReference type="PATRIC" id="fig|285473.5.peg.1288"/>
<feature type="compositionally biased region" description="Basic and acidic residues" evidence="1">
    <location>
        <begin position="33"/>
        <end position="43"/>
    </location>
</feature>
<accession>A0A1D8FYZ6</accession>
<feature type="compositionally biased region" description="Basic and acidic residues" evidence="1">
    <location>
        <begin position="1"/>
        <end position="12"/>
    </location>
</feature>
<keyword evidence="2" id="KW-0472">Membrane</keyword>